<evidence type="ECO:0000313" key="6">
    <source>
        <dbReference type="EMBL" id="OOF55623.1"/>
    </source>
</evidence>
<comment type="cofactor">
    <cofactor evidence="1">
        <name>FAD</name>
        <dbReference type="ChEBI" id="CHEBI:57692"/>
    </cofactor>
</comment>
<dbReference type="InterPro" id="IPR003680">
    <property type="entry name" value="Flavodoxin_fold"/>
</dbReference>
<keyword evidence="2" id="KW-0285">Flavoprotein</keyword>
<sequence length="192" mass="21832">MNILILNGHQPYEFSPGKLTASLIEKATALLEAKGHQVRHSNVLEYNIEEEFAKYQWADAVIFQFPVHWMSVPWMTKKYIDDVFIAGGAGVFCNNDGRSSKNPTANYGTGGLMGEKKYLLSATFNAPKQAFDDPNEYLFQGKSLEDLLLPLHSTFRFFAMQTLPSFACYDVLKNPQIEQDFARWEAHLNAHF</sequence>
<evidence type="ECO:0000313" key="7">
    <source>
        <dbReference type="Proteomes" id="UP000188602"/>
    </source>
</evidence>
<dbReference type="InterPro" id="IPR052397">
    <property type="entry name" value="NADPH-QR_MdaB"/>
</dbReference>
<reference evidence="6 7" key="1">
    <citation type="submission" date="2016-10" db="EMBL/GenBank/DDBJ databases">
        <title>Rodentibacter gen. nov. and new species.</title>
        <authorList>
            <person name="Christensen H."/>
        </authorList>
    </citation>
    <scope>NUCLEOTIDE SEQUENCE [LARGE SCALE GENOMIC DNA]</scope>
    <source>
        <strain evidence="6 7">Ac151</strain>
    </source>
</reference>
<dbReference type="PANTHER" id="PTHR46305">
    <property type="match status" value="1"/>
</dbReference>
<proteinExistence type="inferred from homology"/>
<dbReference type="SUPFAM" id="SSF52218">
    <property type="entry name" value="Flavoproteins"/>
    <property type="match status" value="1"/>
</dbReference>
<keyword evidence="7" id="KW-1185">Reference proteome</keyword>
<dbReference type="Gene3D" id="3.40.50.360">
    <property type="match status" value="1"/>
</dbReference>
<protein>
    <submittedName>
        <fullName evidence="6">Flavodoxin</fullName>
    </submittedName>
</protein>
<dbReference type="AlphaFoldDB" id="A0A1V3JG78"/>
<dbReference type="OrthoDB" id="9798454at2"/>
<keyword evidence="3" id="KW-0274">FAD</keyword>
<gene>
    <name evidence="6" type="ORF">BKL49_11315</name>
</gene>
<evidence type="ECO:0000259" key="5">
    <source>
        <dbReference type="Pfam" id="PF02525"/>
    </source>
</evidence>
<dbReference type="InterPro" id="IPR029039">
    <property type="entry name" value="Flavoprotein-like_sf"/>
</dbReference>
<comment type="similarity">
    <text evidence="4">Belongs to the oxidoreductase MdaB family.</text>
</comment>
<evidence type="ECO:0000256" key="4">
    <source>
        <dbReference type="ARBA" id="ARBA00037981"/>
    </source>
</evidence>
<dbReference type="Proteomes" id="UP000188602">
    <property type="component" value="Unassembled WGS sequence"/>
</dbReference>
<dbReference type="EMBL" id="MLHQ01000036">
    <property type="protein sequence ID" value="OOF55623.1"/>
    <property type="molecule type" value="Genomic_DNA"/>
</dbReference>
<dbReference type="RefSeq" id="WP_077425571.1">
    <property type="nucleotide sequence ID" value="NZ_MLHQ01000036.1"/>
</dbReference>
<name>A0A1V3JG78_9PAST</name>
<organism evidence="6 7">
    <name type="scientific">Rodentibacter myodis</name>
    <dbReference type="NCBI Taxonomy" id="1907939"/>
    <lineage>
        <taxon>Bacteria</taxon>
        <taxon>Pseudomonadati</taxon>
        <taxon>Pseudomonadota</taxon>
        <taxon>Gammaproteobacteria</taxon>
        <taxon>Pasteurellales</taxon>
        <taxon>Pasteurellaceae</taxon>
        <taxon>Rodentibacter</taxon>
    </lineage>
</organism>
<dbReference type="STRING" id="1907939.BKL49_11315"/>
<dbReference type="PANTHER" id="PTHR46305:SF3">
    <property type="entry name" value="NADPH:QUINONE OXIDOREDUCTASE MDAB"/>
    <property type="match status" value="1"/>
</dbReference>
<evidence type="ECO:0000256" key="1">
    <source>
        <dbReference type="ARBA" id="ARBA00001974"/>
    </source>
</evidence>
<evidence type="ECO:0000256" key="3">
    <source>
        <dbReference type="ARBA" id="ARBA00022827"/>
    </source>
</evidence>
<evidence type="ECO:0000256" key="2">
    <source>
        <dbReference type="ARBA" id="ARBA00022630"/>
    </source>
</evidence>
<comment type="caution">
    <text evidence="6">The sequence shown here is derived from an EMBL/GenBank/DDBJ whole genome shotgun (WGS) entry which is preliminary data.</text>
</comment>
<feature type="domain" description="Flavodoxin-like fold" evidence="5">
    <location>
        <begin position="1"/>
        <end position="188"/>
    </location>
</feature>
<accession>A0A1V3JG78</accession>
<dbReference type="Pfam" id="PF02525">
    <property type="entry name" value="Flavodoxin_2"/>
    <property type="match status" value="1"/>
</dbReference>